<dbReference type="InterPro" id="IPR011604">
    <property type="entry name" value="PDDEXK-like_dom_sf"/>
</dbReference>
<accession>A0A6J7WCS0</accession>
<dbReference type="EMBL" id="LR798205">
    <property type="protein sequence ID" value="CAB5178806.1"/>
    <property type="molecule type" value="Genomic_DNA"/>
</dbReference>
<dbReference type="Gene3D" id="3.90.320.10">
    <property type="match status" value="1"/>
</dbReference>
<reference evidence="1" key="1">
    <citation type="submission" date="2020-05" db="EMBL/GenBank/DDBJ databases">
        <authorList>
            <person name="Chiriac C."/>
            <person name="Salcher M."/>
            <person name="Ghai R."/>
            <person name="Kavagutti S V."/>
        </authorList>
    </citation>
    <scope>NUCLEOTIDE SEQUENCE</scope>
</reference>
<organism evidence="1">
    <name type="scientific">uncultured Caudovirales phage</name>
    <dbReference type="NCBI Taxonomy" id="2100421"/>
    <lineage>
        <taxon>Viruses</taxon>
        <taxon>Duplodnaviria</taxon>
        <taxon>Heunggongvirae</taxon>
        <taxon>Uroviricota</taxon>
        <taxon>Caudoviricetes</taxon>
        <taxon>Peduoviridae</taxon>
        <taxon>Maltschvirus</taxon>
        <taxon>Maltschvirus maltsch</taxon>
    </lineage>
</organism>
<gene>
    <name evidence="1" type="ORF">UFOVP156_37</name>
</gene>
<proteinExistence type="predicted"/>
<sequence>MTNDNQHNGFTKHGIQHLSPSSINMAAGSMSAWCVRYLMNERFPSGGAAERGKAVESGVSHGLFTEAGDEECVDVALEAFDTAMRSEFFFGLEDRDKFRQEVIAMTPLALGALRPLGKPTPAQDGSVQHEIGLSCRFREGEAGTVHIKGFLDFYYEDAPLVVDLKTTGRAPSEFSQAHAIQASVYAMAKKCPVKFLYVTPKKVVWHEITGEQMDACLGLVKSQAARLERYLSLSDDPAQLTRSAPHDPSTFYWRGAEHLLPLLE</sequence>
<evidence type="ECO:0000313" key="1">
    <source>
        <dbReference type="EMBL" id="CAB5178806.1"/>
    </source>
</evidence>
<name>A0A6J7WCS0_9CAUD</name>
<protein>
    <submittedName>
        <fullName evidence="1">PD-(D/E)XK nuclease superfamily</fullName>
    </submittedName>
</protein>